<dbReference type="PANTHER" id="PTHR43877:SF1">
    <property type="entry name" value="ACETYLTRANSFERASE"/>
    <property type="match status" value="1"/>
</dbReference>
<keyword evidence="2 4" id="KW-0012">Acyltransferase</keyword>
<dbReference type="Proteomes" id="UP001589627">
    <property type="component" value="Unassembled WGS sequence"/>
</dbReference>
<protein>
    <submittedName>
        <fullName evidence="4">GNAT family N-acetyltransferase</fullName>
        <ecNumber evidence="4">2.3.-.-</ecNumber>
    </submittedName>
</protein>
<dbReference type="RefSeq" id="WP_378205703.1">
    <property type="nucleotide sequence ID" value="NZ_JBHLZP010000173.1"/>
</dbReference>
<name>A0ABV5YIY7_9ACTN</name>
<dbReference type="CDD" id="cd04301">
    <property type="entry name" value="NAT_SF"/>
    <property type="match status" value="1"/>
</dbReference>
<dbReference type="InterPro" id="IPR016181">
    <property type="entry name" value="Acyl_CoA_acyltransferase"/>
</dbReference>
<comment type="caution">
    <text evidence="4">The sequence shown here is derived from an EMBL/GenBank/DDBJ whole genome shotgun (WGS) entry which is preliminary data.</text>
</comment>
<dbReference type="SUPFAM" id="SSF55729">
    <property type="entry name" value="Acyl-CoA N-acyltransferases (Nat)"/>
    <property type="match status" value="1"/>
</dbReference>
<dbReference type="InterPro" id="IPR000182">
    <property type="entry name" value="GNAT_dom"/>
</dbReference>
<evidence type="ECO:0000259" key="3">
    <source>
        <dbReference type="PROSITE" id="PS51186"/>
    </source>
</evidence>
<keyword evidence="5" id="KW-1185">Reference proteome</keyword>
<keyword evidence="1 4" id="KW-0808">Transferase</keyword>
<dbReference type="PANTHER" id="PTHR43877">
    <property type="entry name" value="AMINOALKYLPHOSPHONATE N-ACETYLTRANSFERASE-RELATED-RELATED"/>
    <property type="match status" value="1"/>
</dbReference>
<dbReference type="EC" id="2.3.-.-" evidence="4"/>
<gene>
    <name evidence="4" type="ORF">ACFFNX_22805</name>
</gene>
<dbReference type="Pfam" id="PF00583">
    <property type="entry name" value="Acetyltransf_1"/>
    <property type="match status" value="1"/>
</dbReference>
<dbReference type="GO" id="GO:0016746">
    <property type="term" value="F:acyltransferase activity"/>
    <property type="evidence" value="ECO:0007669"/>
    <property type="project" value="UniProtKB-KW"/>
</dbReference>
<evidence type="ECO:0000256" key="2">
    <source>
        <dbReference type="ARBA" id="ARBA00023315"/>
    </source>
</evidence>
<dbReference type="Gene3D" id="3.40.630.30">
    <property type="match status" value="1"/>
</dbReference>
<sequence>MIAYREAVADDLPAMADIFVAAWRAGYRGVVPDEVIDALDADTIATDLAVRLNDPRLKTVLAVDATGRPVGFVRYGDDADHAGEGYLAALYVHPAASGAGVGRGLLHRAIDAMPGVDVRLWVFEDNDRARALYERAGFRPEGARLTDPRWRTPQARYLRPGRSNTARISRLRGPARSPGS</sequence>
<evidence type="ECO:0000256" key="1">
    <source>
        <dbReference type="ARBA" id="ARBA00022679"/>
    </source>
</evidence>
<proteinExistence type="predicted"/>
<evidence type="ECO:0000313" key="5">
    <source>
        <dbReference type="Proteomes" id="UP001589627"/>
    </source>
</evidence>
<accession>A0ABV5YIY7</accession>
<dbReference type="EMBL" id="JBHLZP010000173">
    <property type="protein sequence ID" value="MFB9835016.1"/>
    <property type="molecule type" value="Genomic_DNA"/>
</dbReference>
<dbReference type="InterPro" id="IPR050832">
    <property type="entry name" value="Bact_Acetyltransf"/>
</dbReference>
<evidence type="ECO:0000313" key="4">
    <source>
        <dbReference type="EMBL" id="MFB9835016.1"/>
    </source>
</evidence>
<dbReference type="PROSITE" id="PS51186">
    <property type="entry name" value="GNAT"/>
    <property type="match status" value="1"/>
</dbReference>
<organism evidence="4 5">
    <name type="scientific">Actinoallomurus acaciae</name>
    <dbReference type="NCBI Taxonomy" id="502577"/>
    <lineage>
        <taxon>Bacteria</taxon>
        <taxon>Bacillati</taxon>
        <taxon>Actinomycetota</taxon>
        <taxon>Actinomycetes</taxon>
        <taxon>Streptosporangiales</taxon>
        <taxon>Thermomonosporaceae</taxon>
        <taxon>Actinoallomurus</taxon>
    </lineage>
</organism>
<feature type="domain" description="N-acetyltransferase" evidence="3">
    <location>
        <begin position="2"/>
        <end position="163"/>
    </location>
</feature>
<reference evidence="4 5" key="1">
    <citation type="submission" date="2024-09" db="EMBL/GenBank/DDBJ databases">
        <authorList>
            <person name="Sun Q."/>
            <person name="Mori K."/>
        </authorList>
    </citation>
    <scope>NUCLEOTIDE SEQUENCE [LARGE SCALE GENOMIC DNA]</scope>
    <source>
        <strain evidence="4 5">TBRC 0563</strain>
    </source>
</reference>